<keyword evidence="3 8" id="KW-0812">Transmembrane</keyword>
<evidence type="ECO:0000256" key="2">
    <source>
        <dbReference type="ARBA" id="ARBA00004829"/>
    </source>
</evidence>
<evidence type="ECO:0000256" key="5">
    <source>
        <dbReference type="ARBA" id="ARBA00022989"/>
    </source>
</evidence>
<sequence length="223" mass="25130">MHYLLGSLLLLVIWLLIFISQKKLRKEMLIASLIITPAALSELFFVPGYWLPDTIGNPKLSIEDFIFTFAVGGIVAVLYELFMKGKIKHQRLCSCFKGELLPGLVLGVGILAIFLAYSIFKINFMYAVYIGIIINIALMTITRPDLLGKILYSGLLFGLFYFLFFSAFAFFIPDFIMHWNINNLSGLILRGVPLEEIVWAFGVGALLGPIYEYLLGIKLTEGR</sequence>
<gene>
    <name evidence="10" type="ORF">UT77_C0001G0235</name>
</gene>
<evidence type="ECO:0000256" key="4">
    <source>
        <dbReference type="ARBA" id="ARBA00022746"/>
    </source>
</evidence>
<comment type="subcellular location">
    <subcellularLocation>
        <location evidence="1">Membrane</location>
        <topology evidence="1">Multi-pass membrane protein</topology>
    </subcellularLocation>
</comment>
<proteinExistence type="predicted"/>
<dbReference type="GO" id="GO:0016020">
    <property type="term" value="C:membrane"/>
    <property type="evidence" value="ECO:0007669"/>
    <property type="project" value="UniProtKB-SubCell"/>
</dbReference>
<evidence type="ECO:0000259" key="9">
    <source>
        <dbReference type="Pfam" id="PF18916"/>
    </source>
</evidence>
<keyword evidence="6 8" id="KW-0472">Membrane</keyword>
<evidence type="ECO:0000256" key="1">
    <source>
        <dbReference type="ARBA" id="ARBA00004141"/>
    </source>
</evidence>
<feature type="domain" description="Lycopene cyclase" evidence="9">
    <location>
        <begin position="124"/>
        <end position="214"/>
    </location>
</feature>
<feature type="transmembrane region" description="Helical" evidence="8">
    <location>
        <begin position="154"/>
        <end position="177"/>
    </location>
</feature>
<evidence type="ECO:0000313" key="11">
    <source>
        <dbReference type="Proteomes" id="UP000034881"/>
    </source>
</evidence>
<feature type="transmembrane region" description="Helical" evidence="8">
    <location>
        <begin position="28"/>
        <end position="50"/>
    </location>
</feature>
<feature type="transmembrane region" description="Helical" evidence="8">
    <location>
        <begin position="100"/>
        <end position="120"/>
    </location>
</feature>
<comment type="caution">
    <text evidence="10">The sequence shown here is derived from an EMBL/GenBank/DDBJ whole genome shotgun (WGS) entry which is preliminary data.</text>
</comment>
<evidence type="ECO:0000256" key="3">
    <source>
        <dbReference type="ARBA" id="ARBA00022692"/>
    </source>
</evidence>
<evidence type="ECO:0000256" key="6">
    <source>
        <dbReference type="ARBA" id="ARBA00023136"/>
    </source>
</evidence>
<dbReference type="GO" id="GO:0016117">
    <property type="term" value="P:carotenoid biosynthetic process"/>
    <property type="evidence" value="ECO:0007669"/>
    <property type="project" value="UniProtKB-KW"/>
</dbReference>
<evidence type="ECO:0000256" key="7">
    <source>
        <dbReference type="ARBA" id="ARBA00023235"/>
    </source>
</evidence>
<keyword evidence="5 8" id="KW-1133">Transmembrane helix</keyword>
<dbReference type="GO" id="GO:0045436">
    <property type="term" value="F:lycopene beta cyclase activity"/>
    <property type="evidence" value="ECO:0007669"/>
    <property type="project" value="UniProtKB-ARBA"/>
</dbReference>
<feature type="transmembrane region" description="Helical" evidence="8">
    <location>
        <begin position="62"/>
        <end position="79"/>
    </location>
</feature>
<name>A0A0G0QQS2_9BACT</name>
<comment type="pathway">
    <text evidence="2">Carotenoid biosynthesis.</text>
</comment>
<dbReference type="InterPro" id="IPR017825">
    <property type="entry name" value="Lycopene_cyclase_dom"/>
</dbReference>
<feature type="transmembrane region" description="Helical" evidence="8">
    <location>
        <begin position="197"/>
        <end position="215"/>
    </location>
</feature>
<dbReference type="Proteomes" id="UP000034881">
    <property type="component" value="Unassembled WGS sequence"/>
</dbReference>
<dbReference type="EMBL" id="LBYB01000001">
    <property type="protein sequence ID" value="KKR42784.1"/>
    <property type="molecule type" value="Genomic_DNA"/>
</dbReference>
<accession>A0A0G0QQS2</accession>
<dbReference type="AlphaFoldDB" id="A0A0G0QQS2"/>
<feature type="transmembrane region" description="Helical" evidence="8">
    <location>
        <begin position="6"/>
        <end position="21"/>
    </location>
</feature>
<organism evidence="10 11">
    <name type="scientific">Candidatus Daviesbacteria bacterium GW2011_GWC2_40_12</name>
    <dbReference type="NCBI Taxonomy" id="1618431"/>
    <lineage>
        <taxon>Bacteria</taxon>
        <taxon>Candidatus Daviesiibacteriota</taxon>
    </lineage>
</organism>
<protein>
    <recommendedName>
        <fullName evidence="9">Lycopene cyclase domain-containing protein</fullName>
    </recommendedName>
</protein>
<keyword evidence="7" id="KW-0413">Isomerase</keyword>
<evidence type="ECO:0000313" key="10">
    <source>
        <dbReference type="EMBL" id="KKR42784.1"/>
    </source>
</evidence>
<keyword evidence="4" id="KW-0125">Carotenoid biosynthesis</keyword>
<dbReference type="GO" id="GO:0016872">
    <property type="term" value="F:intramolecular lyase activity"/>
    <property type="evidence" value="ECO:0007669"/>
    <property type="project" value="InterPro"/>
</dbReference>
<feature type="transmembrane region" description="Helical" evidence="8">
    <location>
        <begin position="126"/>
        <end position="142"/>
    </location>
</feature>
<dbReference type="Pfam" id="PF18916">
    <property type="entry name" value="Lycopene_cyc"/>
    <property type="match status" value="1"/>
</dbReference>
<reference evidence="10 11" key="1">
    <citation type="journal article" date="2015" name="Nature">
        <title>rRNA introns, odd ribosomes, and small enigmatic genomes across a large radiation of phyla.</title>
        <authorList>
            <person name="Brown C.T."/>
            <person name="Hug L.A."/>
            <person name="Thomas B.C."/>
            <person name="Sharon I."/>
            <person name="Castelle C.J."/>
            <person name="Singh A."/>
            <person name="Wilkins M.J."/>
            <person name="Williams K.H."/>
            <person name="Banfield J.F."/>
        </authorList>
    </citation>
    <scope>NUCLEOTIDE SEQUENCE [LARGE SCALE GENOMIC DNA]</scope>
</reference>
<evidence type="ECO:0000256" key="8">
    <source>
        <dbReference type="SAM" id="Phobius"/>
    </source>
</evidence>